<dbReference type="InterPro" id="IPR027417">
    <property type="entry name" value="P-loop_NTPase"/>
</dbReference>
<reference evidence="2 3" key="1">
    <citation type="journal article" date="2019" name="Microorganisms">
        <title>Paenibacillus lutrae sp. nov., A Chitinolytic Species Isolated from A River Otter in Castril Natural Park, Granada, Spain.</title>
        <authorList>
            <person name="Rodriguez M."/>
            <person name="Reina J.C."/>
            <person name="Bejar V."/>
            <person name="Llamas I."/>
        </authorList>
    </citation>
    <scope>NUCLEOTIDE SEQUENCE [LARGE SCALE GENOMIC DNA]</scope>
    <source>
        <strain evidence="2 3">N10</strain>
    </source>
</reference>
<comment type="caution">
    <text evidence="2">The sequence shown here is derived from an EMBL/GenBank/DDBJ whole genome shotgun (WGS) entry which is preliminary data.</text>
</comment>
<dbReference type="GO" id="GO:0016887">
    <property type="term" value="F:ATP hydrolysis activity"/>
    <property type="evidence" value="ECO:0007669"/>
    <property type="project" value="InterPro"/>
</dbReference>
<evidence type="ECO:0000313" key="3">
    <source>
        <dbReference type="Proteomes" id="UP000490800"/>
    </source>
</evidence>
<dbReference type="InterPro" id="IPR050764">
    <property type="entry name" value="CbbQ/NirQ/NorQ/GpvN"/>
</dbReference>
<feature type="domain" description="ATPase dynein-related AAA" evidence="1">
    <location>
        <begin position="24"/>
        <end position="150"/>
    </location>
</feature>
<sequence>MNIGINVSQKELSEFLLNVAVVRPVFIWGPPGIGKSSLVEQFAADLGLPCVSLLGSQLAPEDIIGVPQIKDGVSQFCPPKIIARTEPYCLFLDELNACSQEVQKAFYSLIHERRIGEYHLPEGSIVIGAGNRAQDSAIVKPMSSALINRMFHVQLKVSPKEWFGWAYDNGIHPYVIEYLQARPDHLWTQPPKTEEPFSTPRSWHMLSDALNEFKDGLSLEQVEVLARGCLTPDHALQFKAFHKNLKGKYQLNQILNGDVRFPSDAADRDLLYFLTLSFRALIIKTLPEKKDSMKEDHKSFAHRAKALIKELSEISLEMAQLVVADHGEGQVLPGWFTVEIIRDLPRLAGRDK</sequence>
<accession>A0A7X3FH69</accession>
<dbReference type="Proteomes" id="UP000490800">
    <property type="component" value="Unassembled WGS sequence"/>
</dbReference>
<evidence type="ECO:0000313" key="2">
    <source>
        <dbReference type="EMBL" id="MVO99562.1"/>
    </source>
</evidence>
<keyword evidence="3" id="KW-1185">Reference proteome</keyword>
<dbReference type="SUPFAM" id="SSF52540">
    <property type="entry name" value="P-loop containing nucleoside triphosphate hydrolases"/>
    <property type="match status" value="1"/>
</dbReference>
<dbReference type="GO" id="GO:0005524">
    <property type="term" value="F:ATP binding"/>
    <property type="evidence" value="ECO:0007669"/>
    <property type="project" value="InterPro"/>
</dbReference>
<organism evidence="2 3">
    <name type="scientific">Paenibacillus lutrae</name>
    <dbReference type="NCBI Taxonomy" id="2078573"/>
    <lineage>
        <taxon>Bacteria</taxon>
        <taxon>Bacillati</taxon>
        <taxon>Bacillota</taxon>
        <taxon>Bacilli</taxon>
        <taxon>Bacillales</taxon>
        <taxon>Paenibacillaceae</taxon>
        <taxon>Paenibacillus</taxon>
    </lineage>
</organism>
<gene>
    <name evidence="2" type="ORF">EDM21_08475</name>
</gene>
<dbReference type="RefSeq" id="WP_157334587.1">
    <property type="nucleotide sequence ID" value="NZ_RHLK01000003.1"/>
</dbReference>
<dbReference type="CDD" id="cd00009">
    <property type="entry name" value="AAA"/>
    <property type="match status" value="1"/>
</dbReference>
<dbReference type="Pfam" id="PF07728">
    <property type="entry name" value="AAA_5"/>
    <property type="match status" value="1"/>
</dbReference>
<proteinExistence type="predicted"/>
<dbReference type="EMBL" id="RHLK01000003">
    <property type="protein sequence ID" value="MVO99562.1"/>
    <property type="molecule type" value="Genomic_DNA"/>
</dbReference>
<dbReference type="AlphaFoldDB" id="A0A7X3FH69"/>
<name>A0A7X3FH69_9BACL</name>
<dbReference type="PANTHER" id="PTHR42759">
    <property type="entry name" value="MOXR FAMILY PROTEIN"/>
    <property type="match status" value="1"/>
</dbReference>
<protein>
    <submittedName>
        <fullName evidence="2">AAA domain-containing protein</fullName>
    </submittedName>
</protein>
<dbReference type="Gene3D" id="3.40.50.300">
    <property type="entry name" value="P-loop containing nucleotide triphosphate hydrolases"/>
    <property type="match status" value="1"/>
</dbReference>
<dbReference type="PANTHER" id="PTHR42759:SF1">
    <property type="entry name" value="MAGNESIUM-CHELATASE SUBUNIT CHLD"/>
    <property type="match status" value="1"/>
</dbReference>
<evidence type="ECO:0000259" key="1">
    <source>
        <dbReference type="Pfam" id="PF07728"/>
    </source>
</evidence>
<dbReference type="OrthoDB" id="9808317at2"/>
<dbReference type="InterPro" id="IPR011704">
    <property type="entry name" value="ATPase_dyneun-rel_AAA"/>
</dbReference>